<reference evidence="3" key="1">
    <citation type="submission" date="2025-05" db="UniProtKB">
        <authorList>
            <consortium name="RefSeq"/>
        </authorList>
    </citation>
    <scope>NUCLEOTIDE SEQUENCE [LARGE SCALE GENOMIC DNA]</scope>
</reference>
<evidence type="ECO:0000313" key="4">
    <source>
        <dbReference type="RefSeq" id="XP_026491252.1"/>
    </source>
</evidence>
<evidence type="ECO:0000256" key="1">
    <source>
        <dbReference type="SAM" id="MobiDB-lite"/>
    </source>
</evidence>
<gene>
    <name evidence="4" type="primary">LOC113397223</name>
</gene>
<accession>A0A8B8I4C4</accession>
<dbReference type="InterPro" id="IPR036179">
    <property type="entry name" value="Ig-like_dom_sf"/>
</dbReference>
<dbReference type="SUPFAM" id="SSF48726">
    <property type="entry name" value="Immunoglobulin"/>
    <property type="match status" value="1"/>
</dbReference>
<keyword evidence="3" id="KW-1185">Reference proteome</keyword>
<name>A0A8B8I4C4_VANTA</name>
<feature type="transmembrane region" description="Helical" evidence="2">
    <location>
        <begin position="237"/>
        <end position="257"/>
    </location>
</feature>
<evidence type="ECO:0000313" key="3">
    <source>
        <dbReference type="Proteomes" id="UP001652626"/>
    </source>
</evidence>
<feature type="compositionally biased region" description="Polar residues" evidence="1">
    <location>
        <begin position="310"/>
        <end position="319"/>
    </location>
</feature>
<reference evidence="4" key="2">
    <citation type="submission" date="2025-08" db="UniProtKB">
        <authorList>
            <consortium name="RefSeq"/>
        </authorList>
    </citation>
    <scope>IDENTIFICATION</scope>
    <source>
        <tissue evidence="4">Whole body</tissue>
    </source>
</reference>
<dbReference type="Proteomes" id="UP001652626">
    <property type="component" value="Chromosome 3"/>
</dbReference>
<dbReference type="AlphaFoldDB" id="A0A8B8I4C4"/>
<evidence type="ECO:0000256" key="2">
    <source>
        <dbReference type="SAM" id="Phobius"/>
    </source>
</evidence>
<feature type="region of interest" description="Disordered" evidence="1">
    <location>
        <begin position="276"/>
        <end position="319"/>
    </location>
</feature>
<dbReference type="OMA" id="SGEWGCH"/>
<keyword evidence="2" id="KW-0812">Transmembrane</keyword>
<organism evidence="3 4">
    <name type="scientific">Vanessa tameamea</name>
    <name type="common">Kamehameha butterfly</name>
    <dbReference type="NCBI Taxonomy" id="334116"/>
    <lineage>
        <taxon>Eukaryota</taxon>
        <taxon>Metazoa</taxon>
        <taxon>Ecdysozoa</taxon>
        <taxon>Arthropoda</taxon>
        <taxon>Hexapoda</taxon>
        <taxon>Insecta</taxon>
        <taxon>Pterygota</taxon>
        <taxon>Neoptera</taxon>
        <taxon>Endopterygota</taxon>
        <taxon>Lepidoptera</taxon>
        <taxon>Glossata</taxon>
        <taxon>Ditrysia</taxon>
        <taxon>Papilionoidea</taxon>
        <taxon>Nymphalidae</taxon>
        <taxon>Nymphalinae</taxon>
        <taxon>Vanessa</taxon>
    </lineage>
</organism>
<sequence>MISVRQYLVALALIISSENFVHINAYRIFKIDGKETILASENENISIQCKSDFPMTYCGFVHPSGKRFSFADRAVTNGKCVQNIKATNSDSGEWGCHIGRQSVRLETIKKIQVRIVNKVAAVEPNITAKLGKPITIACATTRGLMPLSYCRFEPPNGQSFNIDSTVTEDQPILKKYYYPSNSSLDRGDCAVTIGKVKYDDVGDWTCGAGLDDGKEHIDVIRLEVEGMYTMSTASATGVTFGGILIAFALASLGYIAWKKRRVLGQTPAAPEEIEIENLGQEHYSSPQPGRSVPTVVVQSPSDPGEPGTSPLMSRQQSPM</sequence>
<dbReference type="GeneID" id="113397223"/>
<protein>
    <submittedName>
        <fullName evidence="4">Uncharacterized protein LOC113397223</fullName>
    </submittedName>
</protein>
<keyword evidence="2" id="KW-0472">Membrane</keyword>
<keyword evidence="2" id="KW-1133">Transmembrane helix</keyword>
<dbReference type="RefSeq" id="XP_026491252.1">
    <property type="nucleotide sequence ID" value="XM_026635467.2"/>
</dbReference>
<dbReference type="OrthoDB" id="7445595at2759"/>
<proteinExistence type="predicted"/>